<name>A0A2T5MFH4_9GAMM</name>
<keyword evidence="1" id="KW-0732">Signal</keyword>
<evidence type="ECO:0000256" key="1">
    <source>
        <dbReference type="SAM" id="SignalP"/>
    </source>
</evidence>
<feature type="chain" id="PRO_5015544698" description="SH3 domain-containing protein" evidence="1">
    <location>
        <begin position="21"/>
        <end position="113"/>
    </location>
</feature>
<proteinExistence type="predicted"/>
<organism evidence="2 3">
    <name type="scientific">Stenotrophobium rhamnosiphilum</name>
    <dbReference type="NCBI Taxonomy" id="2029166"/>
    <lineage>
        <taxon>Bacteria</taxon>
        <taxon>Pseudomonadati</taxon>
        <taxon>Pseudomonadota</taxon>
        <taxon>Gammaproteobacteria</taxon>
        <taxon>Nevskiales</taxon>
        <taxon>Nevskiaceae</taxon>
        <taxon>Stenotrophobium</taxon>
    </lineage>
</organism>
<dbReference type="AlphaFoldDB" id="A0A2T5MFH4"/>
<dbReference type="Proteomes" id="UP000244248">
    <property type="component" value="Unassembled WGS sequence"/>
</dbReference>
<keyword evidence="3" id="KW-1185">Reference proteome</keyword>
<comment type="caution">
    <text evidence="2">The sequence shown here is derived from an EMBL/GenBank/DDBJ whole genome shotgun (WGS) entry which is preliminary data.</text>
</comment>
<dbReference type="RefSeq" id="WP_107939859.1">
    <property type="nucleotide sequence ID" value="NZ_QANS01000003.1"/>
</dbReference>
<dbReference type="EMBL" id="QANS01000003">
    <property type="protein sequence ID" value="PTU31316.1"/>
    <property type="molecule type" value="Genomic_DNA"/>
</dbReference>
<reference evidence="2 3" key="1">
    <citation type="submission" date="2018-04" db="EMBL/GenBank/DDBJ databases">
        <title>Novel species isolated from glacier.</title>
        <authorList>
            <person name="Liu Q."/>
            <person name="Xin Y.-H."/>
        </authorList>
    </citation>
    <scope>NUCLEOTIDE SEQUENCE [LARGE SCALE GENOMIC DNA]</scope>
    <source>
        <strain evidence="2 3">GT1R17</strain>
    </source>
</reference>
<evidence type="ECO:0008006" key="4">
    <source>
        <dbReference type="Google" id="ProtNLM"/>
    </source>
</evidence>
<evidence type="ECO:0000313" key="2">
    <source>
        <dbReference type="EMBL" id="PTU31316.1"/>
    </source>
</evidence>
<sequence>MKKILLVSAALSALSFCAQAAAESVPPQASASVASAASATPQTSKATAVVLRAVALRDRPKLDSTGEVVVPAEKRVRLEKSTQNADGTWWYVTADGLGGGWVVETEVGSAQLQ</sequence>
<protein>
    <recommendedName>
        <fullName evidence="4">SH3 domain-containing protein</fullName>
    </recommendedName>
</protein>
<accession>A0A2T5MFH4</accession>
<feature type="signal peptide" evidence="1">
    <location>
        <begin position="1"/>
        <end position="20"/>
    </location>
</feature>
<gene>
    <name evidence="2" type="ORF">CJD38_08170</name>
</gene>
<evidence type="ECO:0000313" key="3">
    <source>
        <dbReference type="Proteomes" id="UP000244248"/>
    </source>
</evidence>